<dbReference type="GO" id="GO:0005886">
    <property type="term" value="C:plasma membrane"/>
    <property type="evidence" value="ECO:0007669"/>
    <property type="project" value="TreeGrafter"/>
</dbReference>
<dbReference type="Gene3D" id="3.30.450.330">
    <property type="match status" value="1"/>
</dbReference>
<dbReference type="PANTHER" id="PTHR30627:SF1">
    <property type="entry name" value="PEPTIDOGLYCAN D,D-TRANSPEPTIDASE FTSI"/>
    <property type="match status" value="1"/>
</dbReference>
<dbReference type="AlphaFoldDB" id="A0A7X1E6D7"/>
<dbReference type="SUPFAM" id="SSF56601">
    <property type="entry name" value="beta-lactamase/transpeptidase-like"/>
    <property type="match status" value="1"/>
</dbReference>
<keyword evidence="2" id="KW-0378">Hydrolase</keyword>
<dbReference type="InterPro" id="IPR050515">
    <property type="entry name" value="Beta-lactam/transpept"/>
</dbReference>
<feature type="transmembrane region" description="Helical" evidence="4">
    <location>
        <begin position="12"/>
        <end position="30"/>
    </location>
</feature>
<feature type="domain" description="Penicillin-binding protein dimerisation" evidence="6">
    <location>
        <begin position="55"/>
        <end position="209"/>
    </location>
</feature>
<dbReference type="Pfam" id="PF03717">
    <property type="entry name" value="PBP_dimer"/>
    <property type="match status" value="1"/>
</dbReference>
<evidence type="ECO:0000256" key="1">
    <source>
        <dbReference type="ARBA" id="ARBA00004370"/>
    </source>
</evidence>
<evidence type="ECO:0000313" key="8">
    <source>
        <dbReference type="Proteomes" id="UP000525652"/>
    </source>
</evidence>
<name>A0A7X1E6D7_9BACT</name>
<evidence type="ECO:0000259" key="6">
    <source>
        <dbReference type="Pfam" id="PF03717"/>
    </source>
</evidence>
<dbReference type="RefSeq" id="WP_185694612.1">
    <property type="nucleotide sequence ID" value="NZ_JACHVA010000138.1"/>
</dbReference>
<keyword evidence="4" id="KW-1133">Transmembrane helix</keyword>
<keyword evidence="3 4" id="KW-0472">Membrane</keyword>
<evidence type="ECO:0000259" key="5">
    <source>
        <dbReference type="Pfam" id="PF00905"/>
    </source>
</evidence>
<proteinExistence type="predicted"/>
<protein>
    <submittedName>
        <fullName evidence="7">Penicillin-binding protein 2</fullName>
    </submittedName>
</protein>
<dbReference type="Gene3D" id="3.90.1310.10">
    <property type="entry name" value="Penicillin-binding protein 2a (Domain 2)"/>
    <property type="match status" value="1"/>
</dbReference>
<keyword evidence="8" id="KW-1185">Reference proteome</keyword>
<evidence type="ECO:0000256" key="2">
    <source>
        <dbReference type="ARBA" id="ARBA00022645"/>
    </source>
</evidence>
<feature type="domain" description="Penicillin-binding protein transpeptidase" evidence="5">
    <location>
        <begin position="256"/>
        <end position="566"/>
    </location>
</feature>
<dbReference type="SUPFAM" id="SSF56519">
    <property type="entry name" value="Penicillin binding protein dimerisation domain"/>
    <property type="match status" value="1"/>
</dbReference>
<dbReference type="PANTHER" id="PTHR30627">
    <property type="entry name" value="PEPTIDOGLYCAN D,D-TRANSPEPTIDASE"/>
    <property type="match status" value="1"/>
</dbReference>
<comment type="caution">
    <text evidence="7">The sequence shown here is derived from an EMBL/GenBank/DDBJ whole genome shotgun (WGS) entry which is preliminary data.</text>
</comment>
<organism evidence="7 8">
    <name type="scientific">Puniceicoccus vermicola</name>
    <dbReference type="NCBI Taxonomy" id="388746"/>
    <lineage>
        <taxon>Bacteria</taxon>
        <taxon>Pseudomonadati</taxon>
        <taxon>Verrucomicrobiota</taxon>
        <taxon>Opitutia</taxon>
        <taxon>Puniceicoccales</taxon>
        <taxon>Puniceicoccaceae</taxon>
        <taxon>Puniceicoccus</taxon>
    </lineage>
</organism>
<dbReference type="Pfam" id="PF00905">
    <property type="entry name" value="Transpeptidase"/>
    <property type="match status" value="1"/>
</dbReference>
<keyword evidence="4" id="KW-0812">Transmembrane</keyword>
<dbReference type="GO" id="GO:0071555">
    <property type="term" value="P:cell wall organization"/>
    <property type="evidence" value="ECO:0007669"/>
    <property type="project" value="TreeGrafter"/>
</dbReference>
<accession>A0A7X1E6D7</accession>
<dbReference type="Proteomes" id="UP000525652">
    <property type="component" value="Unassembled WGS sequence"/>
</dbReference>
<dbReference type="InterPro" id="IPR001460">
    <property type="entry name" value="PCN-bd_Tpept"/>
</dbReference>
<dbReference type="InterPro" id="IPR012338">
    <property type="entry name" value="Beta-lactam/transpept-like"/>
</dbReference>
<dbReference type="Gene3D" id="3.40.710.10">
    <property type="entry name" value="DD-peptidase/beta-lactamase superfamily"/>
    <property type="match status" value="1"/>
</dbReference>
<dbReference type="GO" id="GO:0008658">
    <property type="term" value="F:penicillin binding"/>
    <property type="evidence" value="ECO:0007669"/>
    <property type="project" value="InterPro"/>
</dbReference>
<dbReference type="InterPro" id="IPR036138">
    <property type="entry name" value="PBP_dimer_sf"/>
</dbReference>
<keyword evidence="2" id="KW-0645">Protease</keyword>
<dbReference type="InterPro" id="IPR005311">
    <property type="entry name" value="PBP_dimer"/>
</dbReference>
<gene>
    <name evidence="7" type="ORF">H5P30_19605</name>
</gene>
<dbReference type="GO" id="GO:0004180">
    <property type="term" value="F:carboxypeptidase activity"/>
    <property type="evidence" value="ECO:0007669"/>
    <property type="project" value="UniProtKB-KW"/>
</dbReference>
<evidence type="ECO:0000313" key="7">
    <source>
        <dbReference type="EMBL" id="MBC2603993.1"/>
    </source>
</evidence>
<dbReference type="EMBL" id="JACHVA010000138">
    <property type="protein sequence ID" value="MBC2603993.1"/>
    <property type="molecule type" value="Genomic_DNA"/>
</dbReference>
<evidence type="ECO:0000256" key="4">
    <source>
        <dbReference type="SAM" id="Phobius"/>
    </source>
</evidence>
<comment type="subcellular location">
    <subcellularLocation>
        <location evidence="1">Membrane</location>
    </subcellularLocation>
</comment>
<evidence type="ECO:0000256" key="3">
    <source>
        <dbReference type="ARBA" id="ARBA00023136"/>
    </source>
</evidence>
<reference evidence="7 8" key="1">
    <citation type="submission" date="2020-07" db="EMBL/GenBank/DDBJ databases">
        <authorList>
            <person name="Feng X."/>
        </authorList>
    </citation>
    <scope>NUCLEOTIDE SEQUENCE [LARGE SCALE GENOMIC DNA]</scope>
    <source>
        <strain evidence="7 8">JCM14086</strain>
    </source>
</reference>
<sequence>MLPPFIGALRYGLILTAIFLGFAGVFARLLHLQVLDREHYAQFAEESRDRYDRLVAPRGPIVDRSGNLLASTQTVIELGVDPQSLVREDFTKIPELAKILDIPEEEIRTAFEKRERRNSQTGEVRSVRWVKLKDAVYPEEYDQIRDLDIRGVYGNYKNQRIYPAGSMAAHLIGFVADDGSGYYGVEQAMDFYLQGQDGWRESEKDGRRRELAQFRWREVAPRPGLGVELSLDLVLQTKVESELDLIMDEYSPQSASIIVSDPDTGEILALANRPTFNPNFHGESPKSSWMNRALTTVYEPGSTFKIVASAGAMNDHLVEPDTIYDCGISRVEYEGRTVRLPSDSHDHEELSVKDIVIKSSNRGAALLGMTLGDQRMYEYARAFGFGERTGLRLGAESRGILHPVKDWDGLTISRLPMGHAVSATPVQVHSAMSTIAAGGVRRPLRLVRRAFDAEGETVLNFDSGEEHRVVSEEVAETMAGFLEGVVGPQGTARRAFLDGFRVAGKTGTTQMIVDGRYSRRHHVASFSGFLPADHPEVVITVVVEDPQLKGVGYGGVVAAPVFRRIAETASHHLHILPSGVIGGPLMALTENTQ</sequence>
<keyword evidence="2" id="KW-0121">Carboxypeptidase</keyword>